<dbReference type="InterPro" id="IPR004711">
    <property type="entry name" value="Benzoate_Transporter"/>
</dbReference>
<dbReference type="GO" id="GO:0042925">
    <property type="term" value="F:benzoate transmembrane transporter activity"/>
    <property type="evidence" value="ECO:0007669"/>
    <property type="project" value="InterPro"/>
</dbReference>
<feature type="transmembrane region" description="Helical" evidence="1">
    <location>
        <begin position="152"/>
        <end position="170"/>
    </location>
</feature>
<feature type="transmembrane region" description="Helical" evidence="1">
    <location>
        <begin position="370"/>
        <end position="394"/>
    </location>
</feature>
<dbReference type="EMBL" id="CP041185">
    <property type="protein sequence ID" value="QDG73010.1"/>
    <property type="molecule type" value="Genomic_DNA"/>
</dbReference>
<organism evidence="2 3">
    <name type="scientific">Janthinobacterium tructae</name>
    <dbReference type="NCBI Taxonomy" id="2590869"/>
    <lineage>
        <taxon>Bacteria</taxon>
        <taxon>Pseudomonadati</taxon>
        <taxon>Pseudomonadota</taxon>
        <taxon>Betaproteobacteria</taxon>
        <taxon>Burkholderiales</taxon>
        <taxon>Oxalobacteraceae</taxon>
        <taxon>Janthinobacterium</taxon>
    </lineage>
</organism>
<dbReference type="NCBIfam" id="TIGR00843">
    <property type="entry name" value="benE"/>
    <property type="match status" value="1"/>
</dbReference>
<feature type="transmembrane region" description="Helical" evidence="1">
    <location>
        <begin position="202"/>
        <end position="220"/>
    </location>
</feature>
<evidence type="ECO:0000313" key="2">
    <source>
        <dbReference type="EMBL" id="QDG73010.1"/>
    </source>
</evidence>
<protein>
    <submittedName>
        <fullName evidence="2">Benzoate/H(+) symporter BenE family transporter</fullName>
    </submittedName>
</protein>
<feature type="transmembrane region" description="Helical" evidence="1">
    <location>
        <begin position="287"/>
        <end position="307"/>
    </location>
</feature>
<reference evidence="2 3" key="1">
    <citation type="submission" date="2019-06" db="EMBL/GenBank/DDBJ databases">
        <title>Complete genome sequence of Janthinobacterium sp. SNU WT3 isolated from diseased rainbow trout.</title>
        <authorList>
            <person name="Oh W.T."/>
            <person name="Park S.C."/>
        </authorList>
    </citation>
    <scope>NUCLEOTIDE SEQUENCE [LARGE SCALE GENOMIC DNA]</scope>
    <source>
        <strain evidence="2 3">SNU WT3</strain>
    </source>
</reference>
<feature type="transmembrane region" description="Helical" evidence="1">
    <location>
        <begin position="92"/>
        <end position="113"/>
    </location>
</feature>
<feature type="transmembrane region" description="Helical" evidence="1">
    <location>
        <begin position="250"/>
        <end position="267"/>
    </location>
</feature>
<dbReference type="GO" id="GO:0005886">
    <property type="term" value="C:plasma membrane"/>
    <property type="evidence" value="ECO:0007669"/>
    <property type="project" value="TreeGrafter"/>
</dbReference>
<dbReference type="KEGG" id="jas:FJQ89_23230"/>
<keyword evidence="1" id="KW-0472">Membrane</keyword>
<evidence type="ECO:0000313" key="3">
    <source>
        <dbReference type="Proteomes" id="UP000316665"/>
    </source>
</evidence>
<dbReference type="PANTHER" id="PTHR30199:SF0">
    <property type="entry name" value="INNER MEMBRANE PROTEIN YDCO"/>
    <property type="match status" value="1"/>
</dbReference>
<dbReference type="OrthoDB" id="9792424at2"/>
<gene>
    <name evidence="2" type="ORF">FJQ89_23230</name>
</gene>
<feature type="transmembrane region" description="Helical" evidence="1">
    <location>
        <begin position="176"/>
        <end position="195"/>
    </location>
</feature>
<dbReference type="PANTHER" id="PTHR30199">
    <property type="entry name" value="MFS FAMILY TRANSPORTER, PREDICTED SUBSTRATE BENZOATE"/>
    <property type="match status" value="1"/>
</dbReference>
<feature type="transmembrane region" description="Helical" evidence="1">
    <location>
        <begin position="401"/>
        <end position="424"/>
    </location>
</feature>
<proteinExistence type="predicted"/>
<dbReference type="Pfam" id="PF03594">
    <property type="entry name" value="BenE"/>
    <property type="match status" value="1"/>
</dbReference>
<feature type="transmembrane region" description="Helical" evidence="1">
    <location>
        <begin position="328"/>
        <end position="350"/>
    </location>
</feature>
<accession>A0A4Y6RKX4</accession>
<keyword evidence="1" id="KW-1133">Transmembrane helix</keyword>
<feature type="transmembrane region" description="Helical" evidence="1">
    <location>
        <begin position="125"/>
        <end position="145"/>
    </location>
</feature>
<dbReference type="Proteomes" id="UP000316665">
    <property type="component" value="Chromosome"/>
</dbReference>
<keyword evidence="1" id="KW-0812">Transmembrane</keyword>
<sequence>MSISAQVQTRRALPGAVDRCPHAYLLSIEWIPNRCWTPPHQLSILHISDNNQGDILPQSIKPQQHAASLPPEPRDGGQAAGGLRLADWSVSAVAAGFMAVLVSYAGPLAIFYQAAQAAHMSNAMFASWVWGISIGAGLAGIFLSWKLRLPVITAWSAPGTALLITLFPAMPVSEAVGAYLTAALILLAIGVTGQFDRLMALIPKGIASGMMAGILLPFGLNAFKSIGSLPLLSCGMIAAYLVFKRLLPRYCIVLLLLSGALLAWAGGHTHFDGITLELATPRFIAPTWSWAGTFSLALPLVLTTLTGQYLPGMAVLRGAGYDSPVRPILTASSLASLAVACAGGITIAIAAITAAMCTGRDAHDDPARRYIAGVANGLFYLLAGLCGGSLVMLFAALPRELVATLAGLALLGAITVNLAGIAAAEHHREASVITFLATASGMSFLGLGSAFWGILIGMLACWLLHARRRQAVRPS</sequence>
<feature type="transmembrane region" description="Helical" evidence="1">
    <location>
        <begin position="444"/>
        <end position="464"/>
    </location>
</feature>
<feature type="transmembrane region" description="Helical" evidence="1">
    <location>
        <begin position="226"/>
        <end position="243"/>
    </location>
</feature>
<evidence type="ECO:0000256" key="1">
    <source>
        <dbReference type="SAM" id="Phobius"/>
    </source>
</evidence>
<keyword evidence="3" id="KW-1185">Reference proteome</keyword>
<name>A0A4Y6RKX4_9BURK</name>
<dbReference type="AlphaFoldDB" id="A0A4Y6RKX4"/>